<protein>
    <submittedName>
        <fullName evidence="1">Uncharacterized protein</fullName>
    </submittedName>
</protein>
<gene>
    <name evidence="1" type="ORF">A0H81_07596</name>
</gene>
<keyword evidence="2" id="KW-1185">Reference proteome</keyword>
<dbReference type="Pfam" id="PF05821">
    <property type="entry name" value="NDUF_B8"/>
    <property type="match status" value="1"/>
</dbReference>
<dbReference type="PANTHER" id="PTHR12840:SF1">
    <property type="entry name" value="NADH DEHYDROGENASE [UBIQUINONE] 1 BETA SUBCOMPLEX SUBUNIT 8, MITOCHONDRIAL"/>
    <property type="match status" value="1"/>
</dbReference>
<dbReference type="AlphaFoldDB" id="A0A1C7M6E6"/>
<proteinExistence type="predicted"/>
<sequence>MNILNAARVSGIRAAIRANVVVPRYRAYATPTATPVDFKPEPDPQLGDYPQLPDISKQYRDARGWEDPQMRQNFDETLHPDEEMFSMPGVPRQYPYSGLVTELGGLEENKARPESESEDE</sequence>
<name>A0A1C7M6E6_GRIFR</name>
<evidence type="ECO:0000313" key="2">
    <source>
        <dbReference type="Proteomes" id="UP000092993"/>
    </source>
</evidence>
<reference evidence="1 2" key="1">
    <citation type="submission" date="2016-03" db="EMBL/GenBank/DDBJ databases">
        <title>Whole genome sequencing of Grifola frondosa 9006-11.</title>
        <authorList>
            <person name="Min B."/>
            <person name="Park H."/>
            <person name="Kim J.-G."/>
            <person name="Cho H."/>
            <person name="Oh Y.-L."/>
            <person name="Kong W.-S."/>
            <person name="Choi I.-G."/>
        </authorList>
    </citation>
    <scope>NUCLEOTIDE SEQUENCE [LARGE SCALE GENOMIC DNA]</scope>
    <source>
        <strain evidence="1 2">9006-11</strain>
    </source>
</reference>
<dbReference type="STRING" id="5627.A0A1C7M6E6"/>
<evidence type="ECO:0000313" key="1">
    <source>
        <dbReference type="EMBL" id="OBZ72491.1"/>
    </source>
</evidence>
<comment type="caution">
    <text evidence="1">The sequence shown here is derived from an EMBL/GenBank/DDBJ whole genome shotgun (WGS) entry which is preliminary data.</text>
</comment>
<organism evidence="1 2">
    <name type="scientific">Grifola frondosa</name>
    <name type="common">Maitake</name>
    <name type="synonym">Polyporus frondosus</name>
    <dbReference type="NCBI Taxonomy" id="5627"/>
    <lineage>
        <taxon>Eukaryota</taxon>
        <taxon>Fungi</taxon>
        <taxon>Dikarya</taxon>
        <taxon>Basidiomycota</taxon>
        <taxon>Agaricomycotina</taxon>
        <taxon>Agaricomycetes</taxon>
        <taxon>Polyporales</taxon>
        <taxon>Grifolaceae</taxon>
        <taxon>Grifola</taxon>
    </lineage>
</organism>
<dbReference type="GO" id="GO:0005739">
    <property type="term" value="C:mitochondrion"/>
    <property type="evidence" value="ECO:0007669"/>
    <property type="project" value="InterPro"/>
</dbReference>
<accession>A0A1C7M6E6</accession>
<dbReference type="EMBL" id="LUGG01000009">
    <property type="protein sequence ID" value="OBZ72491.1"/>
    <property type="molecule type" value="Genomic_DNA"/>
</dbReference>
<dbReference type="OrthoDB" id="2014058at2759"/>
<dbReference type="InterPro" id="IPR008699">
    <property type="entry name" value="NDUFB8"/>
</dbReference>
<dbReference type="Proteomes" id="UP000092993">
    <property type="component" value="Unassembled WGS sequence"/>
</dbReference>
<dbReference type="PANTHER" id="PTHR12840">
    <property type="entry name" value="NADH-UBIQUINONE OXIDOREDUCTASE ASHI SUBUNIT"/>
    <property type="match status" value="1"/>
</dbReference>